<dbReference type="RefSeq" id="WP_138663348.1">
    <property type="nucleotide sequence ID" value="NZ_VANS01000005.1"/>
</dbReference>
<dbReference type="AlphaFoldDB" id="A0A5S3PAY2"/>
<name>A0A5S3PAY2_9RHOB</name>
<evidence type="ECO:0000313" key="3">
    <source>
        <dbReference type="EMBL" id="TMM50776.1"/>
    </source>
</evidence>
<dbReference type="PANTHER" id="PTHR44520">
    <property type="entry name" value="RESPONSE REGULATOR RCP1-RELATED"/>
    <property type="match status" value="1"/>
</dbReference>
<dbReference type="PANTHER" id="PTHR44520:SF2">
    <property type="entry name" value="RESPONSE REGULATOR RCP1"/>
    <property type="match status" value="1"/>
</dbReference>
<dbReference type="SUPFAM" id="SSF52172">
    <property type="entry name" value="CheY-like"/>
    <property type="match status" value="1"/>
</dbReference>
<gene>
    <name evidence="3" type="ORF">FDT80_16075</name>
</gene>
<sequence>MPPLRHATAPTGPGPLAAPPELVHRGRLRKVLLVDDDTVTNMMHRRVITRTGLVDTIDVATDGIAALDYLCDPANRGPAQPELILLDINMPRMNGFEFLDAYADLPVPEQTQQIIIMLSTSLLQSDQDRAEADKNVHRFANKPIREADVASFVSEYLMVRDGTAPTEG</sequence>
<dbReference type="Pfam" id="PF00072">
    <property type="entry name" value="Response_reg"/>
    <property type="match status" value="1"/>
</dbReference>
<keyword evidence="4" id="KW-1185">Reference proteome</keyword>
<dbReference type="Proteomes" id="UP000309550">
    <property type="component" value="Unassembled WGS sequence"/>
</dbReference>
<organism evidence="3 4">
    <name type="scientific">Sulfitobacter sabulilitoris</name>
    <dbReference type="NCBI Taxonomy" id="2562655"/>
    <lineage>
        <taxon>Bacteria</taxon>
        <taxon>Pseudomonadati</taxon>
        <taxon>Pseudomonadota</taxon>
        <taxon>Alphaproteobacteria</taxon>
        <taxon>Rhodobacterales</taxon>
        <taxon>Roseobacteraceae</taxon>
        <taxon>Sulfitobacter</taxon>
    </lineage>
</organism>
<comment type="caution">
    <text evidence="3">The sequence shown here is derived from an EMBL/GenBank/DDBJ whole genome shotgun (WGS) entry which is preliminary data.</text>
</comment>
<dbReference type="SMART" id="SM00448">
    <property type="entry name" value="REC"/>
    <property type="match status" value="1"/>
</dbReference>
<dbReference type="OrthoDB" id="9793549at2"/>
<evidence type="ECO:0000313" key="4">
    <source>
        <dbReference type="Proteomes" id="UP000309550"/>
    </source>
</evidence>
<evidence type="ECO:0000256" key="1">
    <source>
        <dbReference type="PROSITE-ProRule" id="PRU00169"/>
    </source>
</evidence>
<feature type="modified residue" description="4-aspartylphosphate" evidence="1">
    <location>
        <position position="87"/>
    </location>
</feature>
<proteinExistence type="predicted"/>
<evidence type="ECO:0000259" key="2">
    <source>
        <dbReference type="PROSITE" id="PS50110"/>
    </source>
</evidence>
<dbReference type="GO" id="GO:0000160">
    <property type="term" value="P:phosphorelay signal transduction system"/>
    <property type="evidence" value="ECO:0007669"/>
    <property type="project" value="InterPro"/>
</dbReference>
<dbReference type="InterPro" id="IPR052893">
    <property type="entry name" value="TCS_response_regulator"/>
</dbReference>
<dbReference type="PROSITE" id="PS50110">
    <property type="entry name" value="RESPONSE_REGULATORY"/>
    <property type="match status" value="1"/>
</dbReference>
<keyword evidence="1" id="KW-0597">Phosphoprotein</keyword>
<protein>
    <submittedName>
        <fullName evidence="3">Response regulator</fullName>
    </submittedName>
</protein>
<dbReference type="InterPro" id="IPR011006">
    <property type="entry name" value="CheY-like_superfamily"/>
</dbReference>
<accession>A0A5S3PAY2</accession>
<reference evidence="3 4" key="1">
    <citation type="submission" date="2019-05" db="EMBL/GenBank/DDBJ databases">
        <title>Sulfitobacter sabulilitoris sp. nov., isolated from a marine sand.</title>
        <authorList>
            <person name="Yoon J.-H."/>
        </authorList>
    </citation>
    <scope>NUCLEOTIDE SEQUENCE [LARGE SCALE GENOMIC DNA]</scope>
    <source>
        <strain evidence="3 4">HSMS-29</strain>
    </source>
</reference>
<dbReference type="EMBL" id="VANS01000005">
    <property type="protein sequence ID" value="TMM50776.1"/>
    <property type="molecule type" value="Genomic_DNA"/>
</dbReference>
<dbReference type="InterPro" id="IPR001789">
    <property type="entry name" value="Sig_transdc_resp-reg_receiver"/>
</dbReference>
<dbReference type="Gene3D" id="3.40.50.2300">
    <property type="match status" value="1"/>
</dbReference>
<feature type="domain" description="Response regulatory" evidence="2">
    <location>
        <begin position="30"/>
        <end position="157"/>
    </location>
</feature>